<dbReference type="EMBL" id="SDPU01000020">
    <property type="protein sequence ID" value="RYU13043.1"/>
    <property type="molecule type" value="Genomic_DNA"/>
</dbReference>
<dbReference type="InterPro" id="IPR046540">
    <property type="entry name" value="DMFA2_C"/>
</dbReference>
<dbReference type="PROSITE" id="PS51257">
    <property type="entry name" value="PROKAR_LIPOPROTEIN"/>
    <property type="match status" value="1"/>
</dbReference>
<feature type="domain" description="N,N-dimethylformamidase beta subunit-like C-terminal" evidence="1">
    <location>
        <begin position="108"/>
        <end position="469"/>
    </location>
</feature>
<organism evidence="2 3">
    <name type="scientific">Nocardioides iriomotensis</name>
    <dbReference type="NCBI Taxonomy" id="715784"/>
    <lineage>
        <taxon>Bacteria</taxon>
        <taxon>Bacillati</taxon>
        <taxon>Actinomycetota</taxon>
        <taxon>Actinomycetes</taxon>
        <taxon>Propionibacteriales</taxon>
        <taxon>Nocardioidaceae</taxon>
        <taxon>Nocardioides</taxon>
    </lineage>
</organism>
<keyword evidence="3" id="KW-1185">Reference proteome</keyword>
<protein>
    <recommendedName>
        <fullName evidence="1">N,N-dimethylformamidase beta subunit-like C-terminal domain-containing protein</fullName>
    </recommendedName>
</protein>
<evidence type="ECO:0000259" key="1">
    <source>
        <dbReference type="Pfam" id="PF20254"/>
    </source>
</evidence>
<evidence type="ECO:0000313" key="2">
    <source>
        <dbReference type="EMBL" id="RYU13043.1"/>
    </source>
</evidence>
<dbReference type="Pfam" id="PF20254">
    <property type="entry name" value="DMFA2_C"/>
    <property type="match status" value="1"/>
</dbReference>
<dbReference type="AlphaFoldDB" id="A0A4Q5J3N8"/>
<dbReference type="Proteomes" id="UP000291189">
    <property type="component" value="Unassembled WGS sequence"/>
</dbReference>
<dbReference type="RefSeq" id="WP_129986862.1">
    <property type="nucleotide sequence ID" value="NZ_SDPU01000020.1"/>
</dbReference>
<dbReference type="OrthoDB" id="505641at2"/>
<proteinExistence type="predicted"/>
<accession>A0A4Q5J3N8</accession>
<evidence type="ECO:0000313" key="3">
    <source>
        <dbReference type="Proteomes" id="UP000291189"/>
    </source>
</evidence>
<sequence length="522" mass="57555">MRRPRGYGPLGLVGLLALGACTSTTLIRGPVEGDTRGRGVIGAAGAPPPTSVPGLQEWERTSSLRGTQRWRLRHPAREGQIAGFTTRASALPGVPVDLRVSTVARTYRVTAYRLGWYRGGTGLVVWRSGPLRGHEQPAPRFADLERRTVVAPWRRTSLVDTDGWLPGVYLLKLHTARWEAHVPYVVRSPSVAGRVVLVAPVTTWQAYNDWGGYSLYTGPVGDRRSWAVSFDRPYPAPGSGELLYGVAPVVLMAERARLPLAYLTNLDLHLEHHPLRAARAYVSMGHDEYWTPRMRRAVERARDRGVNLAFLGANTMYWRIRLNGDGSDPARVVVGYRSDSHLDPVVGPRRTGLFRDLPRRRAGEHTLTGMQYECFPVDASYRVVSPGWWGFVGTGVRGGDAFPHLVGVEADRVYPVPATPRPLQVLSHVEYSCGGVSTSAQSVYYSHRSGAGVFNAGTLRWTCALAARCQPHVLGSRTRRFVRQVTVNVLREFARGPSGVRHPAADNLRRFALSSRNVVPAS</sequence>
<gene>
    <name evidence="2" type="ORF">ETU37_08940</name>
</gene>
<name>A0A4Q5J3N8_9ACTN</name>
<comment type="caution">
    <text evidence="2">The sequence shown here is derived from an EMBL/GenBank/DDBJ whole genome shotgun (WGS) entry which is preliminary data.</text>
</comment>
<reference evidence="2 3" key="1">
    <citation type="submission" date="2019-01" db="EMBL/GenBank/DDBJ databases">
        <title>Nocardioides guangzhouensis sp. nov., an actinobacterium isolated from soil.</title>
        <authorList>
            <person name="Fu Y."/>
            <person name="Cai Y."/>
            <person name="Lin Z."/>
            <person name="Chen P."/>
        </authorList>
    </citation>
    <scope>NUCLEOTIDE SEQUENCE [LARGE SCALE GENOMIC DNA]</scope>
    <source>
        <strain evidence="2 3">NBRC 105384</strain>
    </source>
</reference>